<feature type="region of interest" description="Disordered" evidence="1">
    <location>
        <begin position="56"/>
        <end position="75"/>
    </location>
</feature>
<dbReference type="EMBL" id="CP025003">
    <property type="protein sequence ID" value="ATZ95275.1"/>
    <property type="molecule type" value="Genomic_DNA"/>
</dbReference>
<sequence length="75" mass="8512">MSTIIHKRRIALRQRRRSGTRIARTVLMISFIILLGRFAYSAIGAFLHHQNTQQPRVEQSVAPAVASTTVTPQRE</sequence>
<feature type="transmembrane region" description="Helical" evidence="2">
    <location>
        <begin position="21"/>
        <end position="47"/>
    </location>
</feature>
<dbReference type="AlphaFoldDB" id="A0A2K8QQB7"/>
<name>A0A2K8QQB7_9GAMM</name>
<dbReference type="OrthoDB" id="6433189at2"/>
<proteinExistence type="predicted"/>
<evidence type="ECO:0000313" key="4">
    <source>
        <dbReference type="Proteomes" id="UP000231901"/>
    </source>
</evidence>
<evidence type="ECO:0000256" key="2">
    <source>
        <dbReference type="SAM" id="Phobius"/>
    </source>
</evidence>
<protein>
    <submittedName>
        <fullName evidence="3">DUF2633 domain-containing protein</fullName>
    </submittedName>
</protein>
<evidence type="ECO:0000256" key="1">
    <source>
        <dbReference type="SAM" id="MobiDB-lite"/>
    </source>
</evidence>
<keyword evidence="2" id="KW-0812">Transmembrane</keyword>
<keyword evidence="2" id="KW-1133">Transmembrane helix</keyword>
<dbReference type="Proteomes" id="UP000231901">
    <property type="component" value="Chromosome"/>
</dbReference>
<dbReference type="InterPro" id="IPR022576">
    <property type="entry name" value="YfgG"/>
</dbReference>
<keyword evidence="4" id="KW-1185">Reference proteome</keyword>
<gene>
    <name evidence="3" type="ORF">CVE23_15595</name>
</gene>
<organism evidence="3 4">
    <name type="scientific">Dickeya fangzhongdai</name>
    <dbReference type="NCBI Taxonomy" id="1778540"/>
    <lineage>
        <taxon>Bacteria</taxon>
        <taxon>Pseudomonadati</taxon>
        <taxon>Pseudomonadota</taxon>
        <taxon>Gammaproteobacteria</taxon>
        <taxon>Enterobacterales</taxon>
        <taxon>Pectobacteriaceae</taxon>
        <taxon>Dickeya</taxon>
    </lineage>
</organism>
<keyword evidence="2" id="KW-0472">Membrane</keyword>
<reference evidence="4" key="1">
    <citation type="journal article" date="2018" name="Genome Announc.">
        <title>Complete genome sequence of a Dickeya fangzhongdai type strain causing bleeding canker of pear tree trunks.</title>
        <authorList>
            <person name="Zhao Y."/>
            <person name="Tian Y."/>
            <person name="Li X."/>
            <person name="Hu B."/>
        </authorList>
    </citation>
    <scope>NUCLEOTIDE SEQUENCE [LARGE SCALE GENOMIC DNA]</scope>
    <source>
        <strain evidence="4">DSM 101947</strain>
    </source>
</reference>
<feature type="compositionally biased region" description="Polar residues" evidence="1">
    <location>
        <begin position="66"/>
        <end position="75"/>
    </location>
</feature>
<evidence type="ECO:0000313" key="3">
    <source>
        <dbReference type="EMBL" id="ATZ95275.1"/>
    </source>
</evidence>
<dbReference type="KEGG" id="dfn:CVE23_15595"/>
<dbReference type="Pfam" id="PF11119">
    <property type="entry name" value="DUF2633"/>
    <property type="match status" value="1"/>
</dbReference>
<accession>A0A2K8QQB7</accession>